<dbReference type="OrthoDB" id="2400319at2759"/>
<evidence type="ECO:0000313" key="3">
    <source>
        <dbReference type="Proteomes" id="UP000789396"/>
    </source>
</evidence>
<proteinExistence type="predicted"/>
<dbReference type="Pfam" id="PF08780">
    <property type="entry name" value="NTase_sub_bind"/>
    <property type="match status" value="1"/>
</dbReference>
<keyword evidence="3" id="KW-1185">Reference proteome</keyword>
<dbReference type="NCBIfam" id="TIGR01987">
    <property type="entry name" value="HI0074"/>
    <property type="match status" value="1"/>
</dbReference>
<dbReference type="EMBL" id="CAJVPZ010010898">
    <property type="protein sequence ID" value="CAG8624393.1"/>
    <property type="molecule type" value="Genomic_DNA"/>
</dbReference>
<dbReference type="Gene3D" id="1.20.120.330">
    <property type="entry name" value="Nucleotidyltransferases domain 2"/>
    <property type="match status" value="1"/>
</dbReference>
<evidence type="ECO:0000256" key="1">
    <source>
        <dbReference type="SAM" id="MobiDB-lite"/>
    </source>
</evidence>
<gene>
    <name evidence="2" type="ORF">RFULGI_LOCUS7477</name>
</gene>
<evidence type="ECO:0000313" key="2">
    <source>
        <dbReference type="EMBL" id="CAG8624393.1"/>
    </source>
</evidence>
<dbReference type="Proteomes" id="UP000789396">
    <property type="component" value="Unassembled WGS sequence"/>
</dbReference>
<sequence>MTEQELKQQIIQLKRQVYILSSKFRQCEKHDEDPEYTQRYLATKTEWKKKLLNMPKKDKEIRSSEGTSIPERQLSQKEAKEETTPRNLYQKLTLIQSQIKELIRTEENKGQRYKFFNELQVLNLLKPLLEKYQLTILVSDTEDKELVYEKNNDPAKAKGSAETYAMKYFLSKLFLMPVKDEGDPDYQERFEEKVEVVKTAPKQTINSQQVESLINLFRQKTADNKERQTKFLEELDKVLEKRGIREKTTSGNFRERLQADIIKNAHNDYERAGAIQAFEVCYELAKNTIRKVLLLRAQEVHITPKEIFRLAALEGLIPDAEIWFEFAKKRNKTSHTYDGEVAEEILSSLPNFLSALDLLIAKLKQLPEWTARKLSDLDLCYQENISDATVFQIEEEFKESDLPFFVEL</sequence>
<dbReference type="AlphaFoldDB" id="A0A9N9D2C9"/>
<reference evidence="2" key="1">
    <citation type="submission" date="2021-06" db="EMBL/GenBank/DDBJ databases">
        <authorList>
            <person name="Kallberg Y."/>
            <person name="Tangrot J."/>
            <person name="Rosling A."/>
        </authorList>
    </citation>
    <scope>NUCLEOTIDE SEQUENCE</scope>
    <source>
        <strain evidence="2">IN212</strain>
    </source>
</reference>
<dbReference type="SUPFAM" id="SSF81593">
    <property type="entry name" value="Nucleotidyltransferase substrate binding subunit/domain"/>
    <property type="match status" value="1"/>
</dbReference>
<dbReference type="InterPro" id="IPR010235">
    <property type="entry name" value="HepT"/>
</dbReference>
<feature type="region of interest" description="Disordered" evidence="1">
    <location>
        <begin position="57"/>
        <end position="85"/>
    </location>
</feature>
<feature type="non-terminal residue" evidence="2">
    <location>
        <position position="1"/>
    </location>
</feature>
<protein>
    <submittedName>
        <fullName evidence="2">9075_t:CDS:1</fullName>
    </submittedName>
</protein>
<name>A0A9N9D2C9_9GLOM</name>
<accession>A0A9N9D2C9</accession>
<organism evidence="2 3">
    <name type="scientific">Racocetra fulgida</name>
    <dbReference type="NCBI Taxonomy" id="60492"/>
    <lineage>
        <taxon>Eukaryota</taxon>
        <taxon>Fungi</taxon>
        <taxon>Fungi incertae sedis</taxon>
        <taxon>Mucoromycota</taxon>
        <taxon>Glomeromycotina</taxon>
        <taxon>Glomeromycetes</taxon>
        <taxon>Diversisporales</taxon>
        <taxon>Gigasporaceae</taxon>
        <taxon>Racocetra</taxon>
    </lineage>
</organism>
<comment type="caution">
    <text evidence="2">The sequence shown here is derived from an EMBL/GenBank/DDBJ whole genome shotgun (WGS) entry which is preliminary data.</text>
</comment>
<feature type="compositionally biased region" description="Basic and acidic residues" evidence="1">
    <location>
        <begin position="74"/>
        <end position="84"/>
    </location>
</feature>